<proteinExistence type="predicted"/>
<dbReference type="InterPro" id="IPR043134">
    <property type="entry name" value="GTP-CH-I_N"/>
</dbReference>
<evidence type="ECO:0008006" key="2">
    <source>
        <dbReference type="Google" id="ProtNLM"/>
    </source>
</evidence>
<gene>
    <name evidence="1" type="ORF">S01H1_45253</name>
</gene>
<sequence>MNKEKVQELITQLIKEIEGNDELRPATLETPRRVASS</sequence>
<reference evidence="1" key="1">
    <citation type="journal article" date="2014" name="Front. Microbiol.">
        <title>High frequency of phylogenetically diverse reductive dehalogenase-homologous genes in deep subseafloor sedimentary metagenomes.</title>
        <authorList>
            <person name="Kawai M."/>
            <person name="Futagami T."/>
            <person name="Toyoda A."/>
            <person name="Takaki Y."/>
            <person name="Nishi S."/>
            <person name="Hori S."/>
            <person name="Arai W."/>
            <person name="Tsubouchi T."/>
            <person name="Morono Y."/>
            <person name="Uchiyama I."/>
            <person name="Ito T."/>
            <person name="Fujiyama A."/>
            <person name="Inagaki F."/>
            <person name="Takami H."/>
        </authorList>
    </citation>
    <scope>NUCLEOTIDE SEQUENCE</scope>
    <source>
        <strain evidence="1">Expedition CK06-06</strain>
    </source>
</reference>
<protein>
    <recommendedName>
        <fullName evidence="2">GTP cyclohydrolase I domain-containing protein</fullName>
    </recommendedName>
</protein>
<name>X0U208_9ZZZZ</name>
<evidence type="ECO:0000313" key="1">
    <source>
        <dbReference type="EMBL" id="GAF99828.1"/>
    </source>
</evidence>
<dbReference type="Gene3D" id="1.10.286.10">
    <property type="match status" value="1"/>
</dbReference>
<comment type="caution">
    <text evidence="1">The sequence shown here is derived from an EMBL/GenBank/DDBJ whole genome shotgun (WGS) entry which is preliminary data.</text>
</comment>
<accession>X0U208</accession>
<feature type="non-terminal residue" evidence="1">
    <location>
        <position position="37"/>
    </location>
</feature>
<dbReference type="AlphaFoldDB" id="X0U208"/>
<dbReference type="EMBL" id="BARS01028901">
    <property type="protein sequence ID" value="GAF99828.1"/>
    <property type="molecule type" value="Genomic_DNA"/>
</dbReference>
<organism evidence="1">
    <name type="scientific">marine sediment metagenome</name>
    <dbReference type="NCBI Taxonomy" id="412755"/>
    <lineage>
        <taxon>unclassified sequences</taxon>
        <taxon>metagenomes</taxon>
        <taxon>ecological metagenomes</taxon>
    </lineage>
</organism>